<reference evidence="2" key="1">
    <citation type="submission" date="2019-02" db="EMBL/GenBank/DDBJ databases">
        <title>Draft genome sequence of Sphaerospermopsis reniformis NIES-1949.</title>
        <authorList>
            <person name="Yamaguchi H."/>
            <person name="Suzuki S."/>
            <person name="Kawachi M."/>
        </authorList>
    </citation>
    <scope>NUCLEOTIDE SEQUENCE [LARGE SCALE GENOMIC DNA]</scope>
    <source>
        <strain evidence="2">NIES-1949</strain>
    </source>
</reference>
<gene>
    <name evidence="1" type="ORF">SR1949_06210</name>
</gene>
<proteinExistence type="predicted"/>
<evidence type="ECO:0000313" key="2">
    <source>
        <dbReference type="Proteomes" id="UP000300142"/>
    </source>
</evidence>
<evidence type="ECO:0008006" key="3">
    <source>
        <dbReference type="Google" id="ProtNLM"/>
    </source>
</evidence>
<organism evidence="1 2">
    <name type="scientific">Sphaerospermopsis reniformis</name>
    <dbReference type="NCBI Taxonomy" id="531300"/>
    <lineage>
        <taxon>Bacteria</taxon>
        <taxon>Bacillati</taxon>
        <taxon>Cyanobacteriota</taxon>
        <taxon>Cyanophyceae</taxon>
        <taxon>Nostocales</taxon>
        <taxon>Aphanizomenonaceae</taxon>
        <taxon>Sphaerospermopsis</taxon>
    </lineage>
</organism>
<name>A0A479ZSP0_9CYAN</name>
<evidence type="ECO:0000313" key="1">
    <source>
        <dbReference type="EMBL" id="GCL35525.1"/>
    </source>
</evidence>
<dbReference type="AlphaFoldDB" id="A0A479ZSP0"/>
<comment type="caution">
    <text evidence="1">The sequence shown here is derived from an EMBL/GenBank/DDBJ whole genome shotgun (WGS) entry which is preliminary data.</text>
</comment>
<keyword evidence="2" id="KW-1185">Reference proteome</keyword>
<protein>
    <recommendedName>
        <fullName evidence="3">Transketolase</fullName>
    </recommendedName>
</protein>
<dbReference type="Proteomes" id="UP000300142">
    <property type="component" value="Unassembled WGS sequence"/>
</dbReference>
<sequence>MGCAGAMLEPIMLRSTSKRDIFAWKRGETTASAGELMAFNGLTAEALTKRAIELVH</sequence>
<accession>A0A479ZSP0</accession>
<dbReference type="EMBL" id="BJCE01000012">
    <property type="protein sequence ID" value="GCL35525.1"/>
    <property type="molecule type" value="Genomic_DNA"/>
</dbReference>